<proteinExistence type="predicted"/>
<dbReference type="Proteomes" id="UP000693946">
    <property type="component" value="Unassembled WGS sequence"/>
</dbReference>
<dbReference type="EMBL" id="JAGKHQ010000919">
    <property type="protein sequence ID" value="KAG7463178.1"/>
    <property type="molecule type" value="Genomic_DNA"/>
</dbReference>
<reference evidence="2 3" key="1">
    <citation type="journal article" date="2021" name="Sci. Rep.">
        <title>Chromosome anchoring in Senegalese sole (Solea senegalensis) reveals sex-associated markers and genome rearrangements in flatfish.</title>
        <authorList>
            <person name="Guerrero-Cozar I."/>
            <person name="Gomez-Garrido J."/>
            <person name="Berbel C."/>
            <person name="Martinez-Blanch J.F."/>
            <person name="Alioto T."/>
            <person name="Claros M.G."/>
            <person name="Gagnaire P.A."/>
            <person name="Manchado M."/>
        </authorList>
    </citation>
    <scope>NUCLEOTIDE SEQUENCE [LARGE SCALE GENOMIC DNA]</scope>
    <source>
        <strain evidence="2">Sse05_10M</strain>
    </source>
</reference>
<keyword evidence="3" id="KW-1185">Reference proteome</keyword>
<sequence length="196" mass="21526">MEIYRERTGSVEVIHGNSRARFSTHSVRLCSRNEPRTSLSSRLPLTLTLPSFLPSFLPPSLPPSIGIDGTDRPTDRERASEAKPPDSSSTSAAVSVLSIIVKMATGSGWQQQYYCPVGQGKFNSSTASSFQSGIAMEYTQDLHLKMSKKIAQLTKVELPPPPPPPPPLRPLLPPPLCYRSIRHLKLFSKDSLQTLS</sequence>
<organism evidence="2 3">
    <name type="scientific">Solea senegalensis</name>
    <name type="common">Senegalese sole</name>
    <dbReference type="NCBI Taxonomy" id="28829"/>
    <lineage>
        <taxon>Eukaryota</taxon>
        <taxon>Metazoa</taxon>
        <taxon>Chordata</taxon>
        <taxon>Craniata</taxon>
        <taxon>Vertebrata</taxon>
        <taxon>Euteleostomi</taxon>
        <taxon>Actinopterygii</taxon>
        <taxon>Neopterygii</taxon>
        <taxon>Teleostei</taxon>
        <taxon>Neoteleostei</taxon>
        <taxon>Acanthomorphata</taxon>
        <taxon>Carangaria</taxon>
        <taxon>Pleuronectiformes</taxon>
        <taxon>Pleuronectoidei</taxon>
        <taxon>Soleidae</taxon>
        <taxon>Solea</taxon>
    </lineage>
</organism>
<feature type="compositionally biased region" description="Basic and acidic residues" evidence="1">
    <location>
        <begin position="69"/>
        <end position="84"/>
    </location>
</feature>
<gene>
    <name evidence="2" type="ORF">JOB18_019696</name>
</gene>
<accession>A0AAV6PFI5</accession>
<feature type="region of interest" description="Disordered" evidence="1">
    <location>
        <begin position="60"/>
        <end position="90"/>
    </location>
</feature>
<dbReference type="AlphaFoldDB" id="A0AAV6PFI5"/>
<evidence type="ECO:0000313" key="2">
    <source>
        <dbReference type="EMBL" id="KAG7463178.1"/>
    </source>
</evidence>
<evidence type="ECO:0000313" key="3">
    <source>
        <dbReference type="Proteomes" id="UP000693946"/>
    </source>
</evidence>
<protein>
    <submittedName>
        <fullName evidence="2">Uncharacterized protein</fullName>
    </submittedName>
</protein>
<comment type="caution">
    <text evidence="2">The sequence shown here is derived from an EMBL/GenBank/DDBJ whole genome shotgun (WGS) entry which is preliminary data.</text>
</comment>
<name>A0AAV6PFI5_SOLSE</name>
<evidence type="ECO:0000256" key="1">
    <source>
        <dbReference type="SAM" id="MobiDB-lite"/>
    </source>
</evidence>